<proteinExistence type="predicted"/>
<organism evidence="2 3">
    <name type="scientific">Aphanomyces astaci</name>
    <name type="common">Crayfish plague agent</name>
    <dbReference type="NCBI Taxonomy" id="112090"/>
    <lineage>
        <taxon>Eukaryota</taxon>
        <taxon>Sar</taxon>
        <taxon>Stramenopiles</taxon>
        <taxon>Oomycota</taxon>
        <taxon>Saprolegniomycetes</taxon>
        <taxon>Saprolegniales</taxon>
        <taxon>Verrucalvaceae</taxon>
        <taxon>Aphanomyces</taxon>
    </lineage>
</organism>
<dbReference type="Proteomes" id="UP000284702">
    <property type="component" value="Unassembled WGS sequence"/>
</dbReference>
<keyword evidence="3" id="KW-1185">Reference proteome</keyword>
<accession>A0A3R7WMZ6</accession>
<reference evidence="2" key="1">
    <citation type="submission" date="2018-07" db="EMBL/GenBank/DDBJ databases">
        <title>Annotation of Aphanomyces astaci genome assembly.</title>
        <authorList>
            <person name="Studholme D.J."/>
        </authorList>
    </citation>
    <scope>NUCLEOTIDE SEQUENCE [LARGE SCALE GENOMIC DNA]</scope>
    <source>
        <strain evidence="2">Pc</strain>
    </source>
</reference>
<dbReference type="AlphaFoldDB" id="A0A3R7WMZ6"/>
<evidence type="ECO:0000313" key="2">
    <source>
        <dbReference type="EMBL" id="RQM29972.1"/>
    </source>
</evidence>
<comment type="caution">
    <text evidence="2">The sequence shown here is derived from an EMBL/GenBank/DDBJ whole genome shotgun (WGS) entry which is preliminary data.</text>
</comment>
<sequence>MVGFKRRHKLSLHARTRVGQDSNEDGIATRQEFSQHVRDLMGEHGVDVVFNAGQTAVNYEYLPTKTINDVGKKTVWVKCGGKTKERVTAIVLANSAGTKYPLFFIFRTTKSKVKAVVQENLVERQGFGKRLWESVEPMEAKFNCRVYGNPTAWWNGSILLSFLEFHFSEPVLLLWDDFSAHWTEEVVAYATSINVVLVRIPPRQVHWSFAATNHALEDNEDTVQSPGPIASNSGLVDYVCLD</sequence>
<evidence type="ECO:0000256" key="1">
    <source>
        <dbReference type="SAM" id="MobiDB-lite"/>
    </source>
</evidence>
<protein>
    <recommendedName>
        <fullName evidence="4">DDE-1 domain-containing protein</fullName>
    </recommendedName>
</protein>
<gene>
    <name evidence="2" type="ORF">B5M09_012422</name>
</gene>
<feature type="compositionally biased region" description="Basic residues" evidence="1">
    <location>
        <begin position="1"/>
        <end position="16"/>
    </location>
</feature>
<evidence type="ECO:0008006" key="4">
    <source>
        <dbReference type="Google" id="ProtNLM"/>
    </source>
</evidence>
<feature type="region of interest" description="Disordered" evidence="1">
    <location>
        <begin position="1"/>
        <end position="26"/>
    </location>
</feature>
<name>A0A3R7WMZ6_APHAT</name>
<dbReference type="EMBL" id="MZMZ02001036">
    <property type="protein sequence ID" value="RQM29972.1"/>
    <property type="molecule type" value="Genomic_DNA"/>
</dbReference>
<evidence type="ECO:0000313" key="3">
    <source>
        <dbReference type="Proteomes" id="UP000284702"/>
    </source>
</evidence>